<dbReference type="EMBL" id="JACU01000004">
    <property type="protein sequence ID" value="KMS56644.1"/>
    <property type="molecule type" value="Genomic_DNA"/>
</dbReference>
<organism evidence="1 2">
    <name type="scientific">Novosphingobium barchaimii LL02</name>
    <dbReference type="NCBI Taxonomy" id="1114963"/>
    <lineage>
        <taxon>Bacteria</taxon>
        <taxon>Pseudomonadati</taxon>
        <taxon>Pseudomonadota</taxon>
        <taxon>Alphaproteobacteria</taxon>
        <taxon>Sphingomonadales</taxon>
        <taxon>Sphingomonadaceae</taxon>
        <taxon>Novosphingobium</taxon>
    </lineage>
</organism>
<accession>A0A0J7XYN0</accession>
<dbReference type="AlphaFoldDB" id="A0A0J7XYN0"/>
<keyword evidence="2" id="KW-1185">Reference proteome</keyword>
<protein>
    <submittedName>
        <fullName evidence="1">Uncharacterized protein</fullName>
    </submittedName>
</protein>
<comment type="caution">
    <text evidence="1">The sequence shown here is derived from an EMBL/GenBank/DDBJ whole genome shotgun (WGS) entry which is preliminary data.</text>
</comment>
<sequence length="239" mass="27162">MRQQAWRLDMGCLTLTWRDGDLRGTLFLDPTERLAVAQLRDRVRLGGWSGPGDVRATVVVDGGRHEVGPIVLPTRDDGSDDWLEAGRWVGTLQTMLDAHPGSDPKLSIDDLSNAGTWLKRFHDCYSASTMRVEHIPNEDDDPTHAVIYRLRCDVGEWCFFAIVRREVPVDTIIDGRRTLFMKPAELLEAHVMRGAWADHINVILPAYERHVRAMGDPTYFWDIGDLEDWLASRFPPDAE</sequence>
<name>A0A0J7XYN0_9SPHN</name>
<evidence type="ECO:0000313" key="1">
    <source>
        <dbReference type="EMBL" id="KMS56644.1"/>
    </source>
</evidence>
<dbReference type="PATRIC" id="fig|1114963.3.peg.1753"/>
<dbReference type="Proteomes" id="UP000052268">
    <property type="component" value="Unassembled WGS sequence"/>
</dbReference>
<gene>
    <name evidence="1" type="ORF">V474_14655</name>
</gene>
<proteinExistence type="predicted"/>
<reference evidence="1 2" key="1">
    <citation type="journal article" date="2015" name="G3 (Bethesda)">
        <title>Insights into Ongoing Evolution of the Hexachlorocyclohexane Catabolic Pathway from Comparative Genomics of Ten Sphingomonadaceae Strains.</title>
        <authorList>
            <person name="Pearce S.L."/>
            <person name="Oakeshott J.G."/>
            <person name="Pandey G."/>
        </authorList>
    </citation>
    <scope>NUCLEOTIDE SEQUENCE [LARGE SCALE GENOMIC DNA]</scope>
    <source>
        <strain evidence="1 2">LL02</strain>
    </source>
</reference>
<evidence type="ECO:0000313" key="2">
    <source>
        <dbReference type="Proteomes" id="UP000052268"/>
    </source>
</evidence>